<evidence type="ECO:0000313" key="3">
    <source>
        <dbReference type="EMBL" id="TID19374.1"/>
    </source>
</evidence>
<keyword evidence="4" id="KW-1185">Reference proteome</keyword>
<dbReference type="OrthoDB" id="3925772at2759"/>
<reference evidence="3 4" key="1">
    <citation type="submission" date="2019-04" db="EMBL/GenBank/DDBJ databases">
        <title>High contiguity whole genome sequence and gene annotation resource for two Venturia nashicola isolates.</title>
        <authorList>
            <person name="Prokchorchik M."/>
            <person name="Won K."/>
            <person name="Lee Y."/>
            <person name="Choi E.D."/>
            <person name="Segonzac C."/>
            <person name="Sohn K.H."/>
        </authorList>
    </citation>
    <scope>NUCLEOTIDE SEQUENCE [LARGE SCALE GENOMIC DNA]</scope>
    <source>
        <strain evidence="3 4">PRI2</strain>
    </source>
</reference>
<proteinExistence type="predicted"/>
<evidence type="ECO:0000313" key="4">
    <source>
        <dbReference type="Proteomes" id="UP000298493"/>
    </source>
</evidence>
<feature type="region of interest" description="Disordered" evidence="1">
    <location>
        <begin position="89"/>
        <end position="111"/>
    </location>
</feature>
<evidence type="ECO:0000256" key="2">
    <source>
        <dbReference type="SAM" id="SignalP"/>
    </source>
</evidence>
<dbReference type="AlphaFoldDB" id="A0A4Z1NTZ1"/>
<feature type="chain" id="PRO_5021225541" evidence="2">
    <location>
        <begin position="17"/>
        <end position="111"/>
    </location>
</feature>
<protein>
    <submittedName>
        <fullName evidence="3">Putative ATP-citrate synthase subunit 1</fullName>
    </submittedName>
</protein>
<keyword evidence="2" id="KW-0732">Signal</keyword>
<evidence type="ECO:0000256" key="1">
    <source>
        <dbReference type="SAM" id="MobiDB-lite"/>
    </source>
</evidence>
<dbReference type="Proteomes" id="UP000298493">
    <property type="component" value="Unassembled WGS sequence"/>
</dbReference>
<sequence length="111" mass="11304">MQLTLIILASLATALALPVRPKEPAGPAGAAGVAGAKDAKSSCTFSANEKSNLGHNHDVNTGMIKSGGKVRDSKIAIFGSGCSPAWAVGGDINDNTPTPTPKNLMKSKINY</sequence>
<name>A0A4Z1NTZ1_9PEZI</name>
<organism evidence="3 4">
    <name type="scientific">Venturia nashicola</name>
    <dbReference type="NCBI Taxonomy" id="86259"/>
    <lineage>
        <taxon>Eukaryota</taxon>
        <taxon>Fungi</taxon>
        <taxon>Dikarya</taxon>
        <taxon>Ascomycota</taxon>
        <taxon>Pezizomycotina</taxon>
        <taxon>Dothideomycetes</taxon>
        <taxon>Pleosporomycetidae</taxon>
        <taxon>Venturiales</taxon>
        <taxon>Venturiaceae</taxon>
        <taxon>Venturia</taxon>
    </lineage>
</organism>
<gene>
    <name evidence="3" type="ORF">E6O75_ATG06712</name>
</gene>
<dbReference type="EMBL" id="SNSC02000012">
    <property type="protein sequence ID" value="TID19374.1"/>
    <property type="molecule type" value="Genomic_DNA"/>
</dbReference>
<comment type="caution">
    <text evidence="3">The sequence shown here is derived from an EMBL/GenBank/DDBJ whole genome shotgun (WGS) entry which is preliminary data.</text>
</comment>
<accession>A0A4Z1NTZ1</accession>
<feature type="signal peptide" evidence="2">
    <location>
        <begin position="1"/>
        <end position="16"/>
    </location>
</feature>